<evidence type="ECO:0000256" key="1">
    <source>
        <dbReference type="SAM" id="MobiDB-lite"/>
    </source>
</evidence>
<dbReference type="RefSeq" id="WP_174995089.1">
    <property type="nucleotide sequence ID" value="NZ_CABPSB010000019.1"/>
</dbReference>
<dbReference type="SUPFAM" id="SSF53187">
    <property type="entry name" value="Zn-dependent exopeptidases"/>
    <property type="match status" value="1"/>
</dbReference>
<dbReference type="InterPro" id="IPR011227">
    <property type="entry name" value="UCP029730"/>
</dbReference>
<evidence type="ECO:0000313" key="3">
    <source>
        <dbReference type="Proteomes" id="UP000406256"/>
    </source>
</evidence>
<dbReference type="InterPro" id="IPR007709">
    <property type="entry name" value="N-FG_amidohydro"/>
</dbReference>
<dbReference type="PIRSF" id="PIRSF029730">
    <property type="entry name" value="UCP029730"/>
    <property type="match status" value="1"/>
</dbReference>
<dbReference type="Proteomes" id="UP000406256">
    <property type="component" value="Unassembled WGS sequence"/>
</dbReference>
<dbReference type="EMBL" id="CABPSB010000019">
    <property type="protein sequence ID" value="VVE44084.1"/>
    <property type="molecule type" value="Genomic_DNA"/>
</dbReference>
<feature type="region of interest" description="Disordered" evidence="1">
    <location>
        <begin position="1"/>
        <end position="21"/>
    </location>
</feature>
<keyword evidence="3" id="KW-1185">Reference proteome</keyword>
<evidence type="ECO:0000313" key="2">
    <source>
        <dbReference type="EMBL" id="VVE44084.1"/>
    </source>
</evidence>
<dbReference type="Gene3D" id="3.40.630.40">
    <property type="entry name" value="Zn-dependent exopeptidases"/>
    <property type="match status" value="1"/>
</dbReference>
<organism evidence="2 3">
    <name type="scientific">Pandoraea anhela</name>
    <dbReference type="NCBI Taxonomy" id="2508295"/>
    <lineage>
        <taxon>Bacteria</taxon>
        <taxon>Pseudomonadati</taxon>
        <taxon>Pseudomonadota</taxon>
        <taxon>Betaproteobacteria</taxon>
        <taxon>Burkholderiales</taxon>
        <taxon>Burkholderiaceae</taxon>
        <taxon>Pandoraea</taxon>
    </lineage>
</organism>
<proteinExistence type="predicted"/>
<protein>
    <recommendedName>
        <fullName evidence="4">N-formylglutamate amidohydrolase</fullName>
    </recommendedName>
</protein>
<accession>A0A5E4Y692</accession>
<gene>
    <name evidence="2" type="ORF">PAN31108_04311</name>
</gene>
<evidence type="ECO:0008006" key="4">
    <source>
        <dbReference type="Google" id="ProtNLM"/>
    </source>
</evidence>
<reference evidence="2 3" key="1">
    <citation type="submission" date="2019-08" db="EMBL/GenBank/DDBJ databases">
        <authorList>
            <person name="Peeters C."/>
        </authorList>
    </citation>
    <scope>NUCLEOTIDE SEQUENCE [LARGE SCALE GENOMIC DNA]</scope>
    <source>
        <strain evidence="2 3">LMG 31108</strain>
    </source>
</reference>
<sequence length="301" mass="32835">MSAFAERTARPSPGLLEASDPAPATVIRGTSAHWFIVSDHASNAVPAKLSQLGLTASALASHIGWDIGMHTVARRVAARLGATLVEAGFSRLVIDCNRYPEDPASIPETSGGIAVPGNRGLSARNREQRIDEILVPYQRTVAAELEGVLAAGGAPVFLSLHSCTPHWQGQHRPWDIGISWSVDERVARPVIECLQAREDLCVGDNQPYTLDIGIDFTTPEHAMRRGLAHLQVEFRQDLIADPEGAIHWADVFVDALVQCQREHRGHWQRETPCATQGLPMSSLLTRTVSTLSRGEREDVRS</sequence>
<name>A0A5E4Y692_9BURK</name>
<dbReference type="Pfam" id="PF05013">
    <property type="entry name" value="FGase"/>
    <property type="match status" value="1"/>
</dbReference>
<dbReference type="AlphaFoldDB" id="A0A5E4Y692"/>